<accession>A0A9J5XST0</accession>
<evidence type="ECO:0000259" key="1">
    <source>
        <dbReference type="SMART" id="SM01037"/>
    </source>
</evidence>
<dbReference type="Proteomes" id="UP000824120">
    <property type="component" value="Chromosome 8"/>
</dbReference>
<organism evidence="2 3">
    <name type="scientific">Solanum commersonii</name>
    <name type="common">Commerson's wild potato</name>
    <name type="synonym">Commerson's nightshade</name>
    <dbReference type="NCBI Taxonomy" id="4109"/>
    <lineage>
        <taxon>Eukaryota</taxon>
        <taxon>Viridiplantae</taxon>
        <taxon>Streptophyta</taxon>
        <taxon>Embryophyta</taxon>
        <taxon>Tracheophyta</taxon>
        <taxon>Spermatophyta</taxon>
        <taxon>Magnoliopsida</taxon>
        <taxon>eudicotyledons</taxon>
        <taxon>Gunneridae</taxon>
        <taxon>Pentapetalae</taxon>
        <taxon>asterids</taxon>
        <taxon>lamiids</taxon>
        <taxon>Solanales</taxon>
        <taxon>Solanaceae</taxon>
        <taxon>Solanoideae</taxon>
        <taxon>Solaneae</taxon>
        <taxon>Solanum</taxon>
    </lineage>
</organism>
<dbReference type="InterPro" id="IPR023393">
    <property type="entry name" value="START-like_dom_sf"/>
</dbReference>
<dbReference type="OrthoDB" id="1858121at2759"/>
<dbReference type="CDD" id="cd07816">
    <property type="entry name" value="Bet_v1-like"/>
    <property type="match status" value="1"/>
</dbReference>
<comment type="caution">
    <text evidence="2">The sequence shown here is derived from an EMBL/GenBank/DDBJ whole genome shotgun (WGS) entry which is preliminary data.</text>
</comment>
<keyword evidence="3" id="KW-1185">Reference proteome</keyword>
<evidence type="ECO:0000313" key="3">
    <source>
        <dbReference type="Proteomes" id="UP000824120"/>
    </source>
</evidence>
<dbReference type="PANTHER" id="PTHR31907">
    <property type="entry name" value="MLP-LIKE PROTEIN 423"/>
    <property type="match status" value="1"/>
</dbReference>
<dbReference type="Gene3D" id="3.30.530.20">
    <property type="match status" value="1"/>
</dbReference>
<dbReference type="SMART" id="SM01037">
    <property type="entry name" value="Bet_v_1"/>
    <property type="match status" value="1"/>
</dbReference>
<dbReference type="InterPro" id="IPR051761">
    <property type="entry name" value="MLP-like_ligand-binding"/>
</dbReference>
<gene>
    <name evidence="2" type="ORF">H5410_041383</name>
</gene>
<dbReference type="EMBL" id="JACXVP010000008">
    <property type="protein sequence ID" value="KAG5590869.1"/>
    <property type="molecule type" value="Genomic_DNA"/>
</dbReference>
<dbReference type="SUPFAM" id="SSF55961">
    <property type="entry name" value="Bet v1-like"/>
    <property type="match status" value="1"/>
</dbReference>
<proteinExistence type="predicted"/>
<dbReference type="Pfam" id="PF00407">
    <property type="entry name" value="Bet_v_1"/>
    <property type="match status" value="1"/>
</dbReference>
<evidence type="ECO:0000313" key="2">
    <source>
        <dbReference type="EMBL" id="KAG5590869.1"/>
    </source>
</evidence>
<sequence length="148" mass="17101">MMGVKGKLTVSVEVKCGGHLVHDLFHMNTYHIANITPKNVNCFEIHEGESVKVDSIVSWNYNEAGQKKFMKEVIEAINPHEKSIRWKIIEGDLLEMYSSFTIITTHQPQWTTWTFKYEKKTEDIPEPLILLGMVIDMTKDLEGHLLKN</sequence>
<dbReference type="AlphaFoldDB" id="A0A9J5XST0"/>
<name>A0A9J5XST0_SOLCO</name>
<reference evidence="2 3" key="1">
    <citation type="submission" date="2020-09" db="EMBL/GenBank/DDBJ databases">
        <title>De no assembly of potato wild relative species, Solanum commersonii.</title>
        <authorList>
            <person name="Cho K."/>
        </authorList>
    </citation>
    <scope>NUCLEOTIDE SEQUENCE [LARGE SCALE GENOMIC DNA]</scope>
    <source>
        <strain evidence="2">LZ3.2</strain>
        <tissue evidence="2">Leaf</tissue>
    </source>
</reference>
<dbReference type="GO" id="GO:0006952">
    <property type="term" value="P:defense response"/>
    <property type="evidence" value="ECO:0007669"/>
    <property type="project" value="InterPro"/>
</dbReference>
<feature type="domain" description="Bet v I/Major latex protein" evidence="1">
    <location>
        <begin position="3"/>
        <end position="148"/>
    </location>
</feature>
<protein>
    <recommendedName>
        <fullName evidence="1">Bet v I/Major latex protein domain-containing protein</fullName>
    </recommendedName>
</protein>
<dbReference type="InterPro" id="IPR000916">
    <property type="entry name" value="Bet_v_I/MLP"/>
</dbReference>